<organism evidence="1 2">
    <name type="scientific">Dorea longicatena</name>
    <dbReference type="NCBI Taxonomy" id="88431"/>
    <lineage>
        <taxon>Bacteria</taxon>
        <taxon>Bacillati</taxon>
        <taxon>Bacillota</taxon>
        <taxon>Clostridia</taxon>
        <taxon>Lachnospirales</taxon>
        <taxon>Lachnospiraceae</taxon>
        <taxon>Dorea</taxon>
    </lineage>
</organism>
<gene>
    <name evidence="1" type="ORF">DXB16_03845</name>
</gene>
<comment type="caution">
    <text evidence="1">The sequence shown here is derived from an EMBL/GenBank/DDBJ whole genome shotgun (WGS) entry which is preliminary data.</text>
</comment>
<evidence type="ECO:0000313" key="2">
    <source>
        <dbReference type="Proteomes" id="UP000261285"/>
    </source>
</evidence>
<dbReference type="Proteomes" id="UP000261285">
    <property type="component" value="Unassembled WGS sequence"/>
</dbReference>
<proteinExistence type="predicted"/>
<evidence type="ECO:0000313" key="1">
    <source>
        <dbReference type="EMBL" id="RGO34628.1"/>
    </source>
</evidence>
<dbReference type="InterPro" id="IPR038765">
    <property type="entry name" value="Papain-like_cys_pep_sf"/>
</dbReference>
<reference evidence="1 2" key="1">
    <citation type="submission" date="2018-08" db="EMBL/GenBank/DDBJ databases">
        <title>A genome reference for cultivated species of the human gut microbiota.</title>
        <authorList>
            <person name="Zou Y."/>
            <person name="Xue W."/>
            <person name="Luo G."/>
        </authorList>
    </citation>
    <scope>NUCLEOTIDE SEQUENCE [LARGE SCALE GENOMIC DNA]</scope>
    <source>
        <strain evidence="1 2">OM02-16</strain>
    </source>
</reference>
<dbReference type="RefSeq" id="WP_028087979.1">
    <property type="nucleotide sequence ID" value="NZ_CABMEZ010000002.1"/>
</dbReference>
<dbReference type="SUPFAM" id="SSF54001">
    <property type="entry name" value="Cysteine proteinases"/>
    <property type="match status" value="1"/>
</dbReference>
<dbReference type="EMBL" id="QSVN01000002">
    <property type="protein sequence ID" value="RGO34628.1"/>
    <property type="molecule type" value="Genomic_DNA"/>
</dbReference>
<sequence>MTTFGLVAKFAGTKYEVNDKNDLQPGDIIICNGIQHVVFYFGNGQTIGCSGGGSGTHGDNPNACVKFQNYEQTYKHNTTHIFRIPVEAYYLKWEQGS</sequence>
<dbReference type="AlphaFoldDB" id="A0A3E5GJN9"/>
<dbReference type="Gene3D" id="3.90.1720.10">
    <property type="entry name" value="endopeptidase domain like (from Nostoc punctiforme)"/>
    <property type="match status" value="1"/>
</dbReference>
<accession>A0A3E5GJN9</accession>
<name>A0A3E5GJN9_9FIRM</name>
<protein>
    <submittedName>
        <fullName evidence="1">Peptidoglycan endopeptidase</fullName>
    </submittedName>
</protein>